<organism evidence="8 9">
    <name type="scientific">Actinomadura sediminis</name>
    <dbReference type="NCBI Taxonomy" id="1038904"/>
    <lineage>
        <taxon>Bacteria</taxon>
        <taxon>Bacillati</taxon>
        <taxon>Actinomycetota</taxon>
        <taxon>Actinomycetes</taxon>
        <taxon>Streptosporangiales</taxon>
        <taxon>Thermomonosporaceae</taxon>
        <taxon>Actinomadura</taxon>
    </lineage>
</organism>
<dbReference type="PANTHER" id="PTHR43133">
    <property type="entry name" value="RNA POLYMERASE ECF-TYPE SIGMA FACTO"/>
    <property type="match status" value="1"/>
</dbReference>
<dbReference type="PANTHER" id="PTHR43133:SF50">
    <property type="entry name" value="ECF RNA POLYMERASE SIGMA FACTOR SIGM"/>
    <property type="match status" value="1"/>
</dbReference>
<evidence type="ECO:0000256" key="2">
    <source>
        <dbReference type="ARBA" id="ARBA00023015"/>
    </source>
</evidence>
<protein>
    <submittedName>
        <fullName evidence="8">RNA polymerase sigma factor</fullName>
    </submittedName>
</protein>
<evidence type="ECO:0000256" key="1">
    <source>
        <dbReference type="ARBA" id="ARBA00010641"/>
    </source>
</evidence>
<keyword evidence="9" id="KW-1185">Reference proteome</keyword>
<dbReference type="Pfam" id="PF08281">
    <property type="entry name" value="Sigma70_r4_2"/>
    <property type="match status" value="1"/>
</dbReference>
<reference evidence="9" key="1">
    <citation type="journal article" date="2019" name="Int. J. Syst. Evol. Microbiol.">
        <title>The Global Catalogue of Microorganisms (GCM) 10K type strain sequencing project: providing services to taxonomists for standard genome sequencing and annotation.</title>
        <authorList>
            <consortium name="The Broad Institute Genomics Platform"/>
            <consortium name="The Broad Institute Genome Sequencing Center for Infectious Disease"/>
            <person name="Wu L."/>
            <person name="Ma J."/>
        </authorList>
    </citation>
    <scope>NUCLEOTIDE SEQUENCE [LARGE SCALE GENOMIC DNA]</scope>
    <source>
        <strain evidence="9">JCM 31202</strain>
    </source>
</reference>
<feature type="domain" description="RNA polymerase sigma-70 region 2" evidence="6">
    <location>
        <begin position="25"/>
        <end position="88"/>
    </location>
</feature>
<proteinExistence type="inferred from homology"/>
<name>A0ABW3EF36_9ACTN</name>
<evidence type="ECO:0000256" key="3">
    <source>
        <dbReference type="ARBA" id="ARBA00023082"/>
    </source>
</evidence>
<sequence>MIEILSGDRAGPVPAADADASFDELFSAHYRPLVRLAGLLGADDPEDVAQDAFARYYRKRRRLRDGGAARAYLRSTVINLTRNRHRHLRLARLRLAAHRRDAPAVDEPADAGVLARERHRELLAALAALPDRQREVLVLRYWLDLSERDIAEAMRISVGTVKSHAHRGVAALQRALEEKA</sequence>
<dbReference type="Gene3D" id="1.10.10.10">
    <property type="entry name" value="Winged helix-like DNA-binding domain superfamily/Winged helix DNA-binding domain"/>
    <property type="match status" value="1"/>
</dbReference>
<keyword evidence="4" id="KW-0238">DNA-binding</keyword>
<dbReference type="SUPFAM" id="SSF88946">
    <property type="entry name" value="Sigma2 domain of RNA polymerase sigma factors"/>
    <property type="match status" value="1"/>
</dbReference>
<dbReference type="InterPro" id="IPR039425">
    <property type="entry name" value="RNA_pol_sigma-70-like"/>
</dbReference>
<evidence type="ECO:0000313" key="8">
    <source>
        <dbReference type="EMBL" id="MFD0898886.1"/>
    </source>
</evidence>
<dbReference type="SUPFAM" id="SSF88659">
    <property type="entry name" value="Sigma3 and sigma4 domains of RNA polymerase sigma factors"/>
    <property type="match status" value="1"/>
</dbReference>
<dbReference type="InterPro" id="IPR036388">
    <property type="entry name" value="WH-like_DNA-bd_sf"/>
</dbReference>
<dbReference type="InterPro" id="IPR013249">
    <property type="entry name" value="RNA_pol_sigma70_r4_t2"/>
</dbReference>
<accession>A0ABW3EF36</accession>
<dbReference type="InterPro" id="IPR007627">
    <property type="entry name" value="RNA_pol_sigma70_r2"/>
</dbReference>
<dbReference type="Proteomes" id="UP001596972">
    <property type="component" value="Unassembled WGS sequence"/>
</dbReference>
<feature type="domain" description="RNA polymerase sigma factor 70 region 4 type 2" evidence="7">
    <location>
        <begin position="120"/>
        <end position="172"/>
    </location>
</feature>
<keyword evidence="5" id="KW-0804">Transcription</keyword>
<evidence type="ECO:0000313" key="9">
    <source>
        <dbReference type="Proteomes" id="UP001596972"/>
    </source>
</evidence>
<dbReference type="NCBIfam" id="TIGR02937">
    <property type="entry name" value="sigma70-ECF"/>
    <property type="match status" value="1"/>
</dbReference>
<dbReference type="CDD" id="cd06171">
    <property type="entry name" value="Sigma70_r4"/>
    <property type="match status" value="1"/>
</dbReference>
<dbReference type="Gene3D" id="1.10.1740.10">
    <property type="match status" value="1"/>
</dbReference>
<evidence type="ECO:0000259" key="6">
    <source>
        <dbReference type="Pfam" id="PF04542"/>
    </source>
</evidence>
<keyword evidence="2" id="KW-0805">Transcription regulation</keyword>
<evidence type="ECO:0000256" key="4">
    <source>
        <dbReference type="ARBA" id="ARBA00023125"/>
    </source>
</evidence>
<gene>
    <name evidence="8" type="ORF">ACFQ11_00575</name>
</gene>
<evidence type="ECO:0000259" key="7">
    <source>
        <dbReference type="Pfam" id="PF08281"/>
    </source>
</evidence>
<comment type="similarity">
    <text evidence="1">Belongs to the sigma-70 factor family. ECF subfamily.</text>
</comment>
<comment type="caution">
    <text evidence="8">The sequence shown here is derived from an EMBL/GenBank/DDBJ whole genome shotgun (WGS) entry which is preliminary data.</text>
</comment>
<dbReference type="EMBL" id="JBHTJA010000001">
    <property type="protein sequence ID" value="MFD0898886.1"/>
    <property type="molecule type" value="Genomic_DNA"/>
</dbReference>
<evidence type="ECO:0000256" key="5">
    <source>
        <dbReference type="ARBA" id="ARBA00023163"/>
    </source>
</evidence>
<dbReference type="Pfam" id="PF04542">
    <property type="entry name" value="Sigma70_r2"/>
    <property type="match status" value="1"/>
</dbReference>
<dbReference type="InterPro" id="IPR013325">
    <property type="entry name" value="RNA_pol_sigma_r2"/>
</dbReference>
<keyword evidence="3" id="KW-0731">Sigma factor</keyword>
<dbReference type="InterPro" id="IPR013324">
    <property type="entry name" value="RNA_pol_sigma_r3/r4-like"/>
</dbReference>
<dbReference type="RefSeq" id="WP_378295680.1">
    <property type="nucleotide sequence ID" value="NZ_JBHTJA010000001.1"/>
</dbReference>
<dbReference type="InterPro" id="IPR014284">
    <property type="entry name" value="RNA_pol_sigma-70_dom"/>
</dbReference>